<dbReference type="Gene3D" id="3.90.79.10">
    <property type="entry name" value="Nucleoside Triphosphate Pyrophosphohydrolase"/>
    <property type="match status" value="1"/>
</dbReference>
<evidence type="ECO:0000256" key="6">
    <source>
        <dbReference type="ARBA" id="ARBA00022801"/>
    </source>
</evidence>
<evidence type="ECO:0000256" key="12">
    <source>
        <dbReference type="ARBA" id="ARBA00024596"/>
    </source>
</evidence>
<dbReference type="GO" id="GO:0042262">
    <property type="term" value="P:DNA protection"/>
    <property type="evidence" value="ECO:0007669"/>
    <property type="project" value="InterPro"/>
</dbReference>
<dbReference type="Pfam" id="PF00293">
    <property type="entry name" value="NUDIX"/>
    <property type="match status" value="1"/>
</dbReference>
<dbReference type="PANTHER" id="PTHR43758:SF2">
    <property type="entry name" value="OXIDIZED PURINE NUCLEOSIDE TRIPHOSPHATE HYDROLASE"/>
    <property type="match status" value="1"/>
</dbReference>
<proteinExistence type="inferred from homology"/>
<dbReference type="PROSITE" id="PS51462">
    <property type="entry name" value="NUDIX"/>
    <property type="match status" value="1"/>
</dbReference>
<dbReference type="PRINTS" id="PR01403">
    <property type="entry name" value="8OXTPHPHTASE"/>
</dbReference>
<evidence type="ECO:0000256" key="17">
    <source>
        <dbReference type="ARBA" id="ARBA00030682"/>
    </source>
</evidence>
<evidence type="ECO:0000313" key="26">
    <source>
        <dbReference type="Proteomes" id="UP001143981"/>
    </source>
</evidence>
<evidence type="ECO:0000256" key="11">
    <source>
        <dbReference type="ARBA" id="ARBA00024486"/>
    </source>
</evidence>
<evidence type="ECO:0000256" key="21">
    <source>
        <dbReference type="ARBA" id="ARBA00048894"/>
    </source>
</evidence>
<dbReference type="CDD" id="cd03427">
    <property type="entry name" value="NUDIX_MTH1_Nudt1"/>
    <property type="match status" value="1"/>
</dbReference>
<accession>A0A9W7YF35</accession>
<comment type="catalytic activity">
    <reaction evidence="12">
        <text>2-oxo-ATP + H2O = 2-oxo-AMP + diphosphate + H(+)</text>
        <dbReference type="Rhea" id="RHEA:67392"/>
        <dbReference type="ChEBI" id="CHEBI:15377"/>
        <dbReference type="ChEBI" id="CHEBI:15378"/>
        <dbReference type="ChEBI" id="CHEBI:33019"/>
        <dbReference type="ChEBI" id="CHEBI:71395"/>
        <dbReference type="ChEBI" id="CHEBI:172878"/>
    </reaction>
    <physiologicalReaction direction="left-to-right" evidence="12">
        <dbReference type="Rhea" id="RHEA:67393"/>
    </physiologicalReaction>
</comment>
<evidence type="ECO:0000256" key="8">
    <source>
        <dbReference type="ARBA" id="ARBA00023242"/>
    </source>
</evidence>
<dbReference type="GO" id="GO:0008413">
    <property type="term" value="F:8-oxo-7,8-dihydroguanosine triphosphate pyrophosphatase activity"/>
    <property type="evidence" value="ECO:0007669"/>
    <property type="project" value="InterPro"/>
</dbReference>
<dbReference type="GO" id="GO:0046872">
    <property type="term" value="F:metal ion binding"/>
    <property type="evidence" value="ECO:0007669"/>
    <property type="project" value="UniProtKB-KW"/>
</dbReference>
<evidence type="ECO:0000256" key="4">
    <source>
        <dbReference type="ARBA" id="ARBA00011245"/>
    </source>
</evidence>
<comment type="function">
    <text evidence="23">Oxidized purine nucleoside triphosphate hydrolase which is a prominent sanitizer of the oxidized nucleotide pool. Catalyzes the hydrolysis of 2-oxo-dATP (2-hydroxy-dATP) into 2-oxo-dAMP. Also has a significant hydrolase activity toward 2-oxo-ATP, 8-oxo-dGTP and 8-oxo-dATP. Through the hydrolysis of oxidized purine nucleoside triphosphates, prevents their incorporation into DNA and the subsequent transversions A:T to C:G and G:C to T:A. Also catalyzes the hydrolysis of methylated purine nucleoside triphosphate preventing their integration into DNA. Through this antimutagenic activity protects cells from oxidative stress.</text>
</comment>
<evidence type="ECO:0000256" key="20">
    <source>
        <dbReference type="ARBA" id="ARBA00048002"/>
    </source>
</evidence>
<protein>
    <recommendedName>
        <fullName evidence="14">Oxidized purine nucleoside triphosphate hydrolase</fullName>
        <ecNumber evidence="13">3.6.1.56</ecNumber>
    </recommendedName>
    <alternativeName>
        <fullName evidence="18">2-hydroxy-dATP diphosphatase</fullName>
    </alternativeName>
    <alternativeName>
        <fullName evidence="17">7,8-dihydro-8-oxoguanine triphosphatase</fullName>
    </alternativeName>
    <alternativeName>
        <fullName evidence="16">8-oxo-dGTPase</fullName>
    </alternativeName>
    <alternativeName>
        <fullName evidence="19">Methylated purine nucleoside triphosphate hydrolase</fullName>
    </alternativeName>
    <alternativeName>
        <fullName evidence="15">Nucleoside diphosphate-linked moiety X motif 1</fullName>
    </alternativeName>
</protein>
<comment type="cofactor">
    <cofactor evidence="1">
        <name>Mg(2+)</name>
        <dbReference type="ChEBI" id="CHEBI:18420"/>
    </cofactor>
</comment>
<dbReference type="InterPro" id="IPR000086">
    <property type="entry name" value="NUDIX_hydrolase_dom"/>
</dbReference>
<evidence type="ECO:0000256" key="7">
    <source>
        <dbReference type="ARBA" id="ARBA00022842"/>
    </source>
</evidence>
<comment type="similarity">
    <text evidence="3">Belongs to the Nudix hydrolase family.</text>
</comment>
<comment type="catalytic activity">
    <reaction evidence="21">
        <text>O(6)-methyl-dGTP + H2O = O(6)-methyl-dGMP + diphosphate + H(+)</text>
        <dbReference type="Rhea" id="RHEA:67600"/>
        <dbReference type="ChEBI" id="CHEBI:15377"/>
        <dbReference type="ChEBI" id="CHEBI:15378"/>
        <dbReference type="ChEBI" id="CHEBI:33019"/>
        <dbReference type="ChEBI" id="CHEBI:169974"/>
        <dbReference type="ChEBI" id="CHEBI:169975"/>
    </reaction>
    <physiologicalReaction direction="left-to-right" evidence="21">
        <dbReference type="Rhea" id="RHEA:67601"/>
    </physiologicalReaction>
</comment>
<evidence type="ECO:0000256" key="1">
    <source>
        <dbReference type="ARBA" id="ARBA00001946"/>
    </source>
</evidence>
<keyword evidence="8" id="KW-0539">Nucleus</keyword>
<evidence type="ECO:0000259" key="24">
    <source>
        <dbReference type="PROSITE" id="PS51462"/>
    </source>
</evidence>
<keyword evidence="5" id="KW-0479">Metal-binding</keyword>
<name>A0A9W7YF35_9FUNG</name>
<evidence type="ECO:0000256" key="18">
    <source>
        <dbReference type="ARBA" id="ARBA00031927"/>
    </source>
</evidence>
<evidence type="ECO:0000256" key="23">
    <source>
        <dbReference type="ARBA" id="ARBA00053094"/>
    </source>
</evidence>
<dbReference type="PANTHER" id="PTHR43758">
    <property type="entry name" value="7,8-DIHYDRO-8-OXOGUANINE TRIPHOSPHATASE"/>
    <property type="match status" value="1"/>
</dbReference>
<dbReference type="GO" id="GO:0005634">
    <property type="term" value="C:nucleus"/>
    <property type="evidence" value="ECO:0007669"/>
    <property type="project" value="UniProtKB-SubCell"/>
</dbReference>
<evidence type="ECO:0000256" key="5">
    <source>
        <dbReference type="ARBA" id="ARBA00022723"/>
    </source>
</evidence>
<evidence type="ECO:0000256" key="15">
    <source>
        <dbReference type="ARBA" id="ARBA00029673"/>
    </source>
</evidence>
<comment type="catalytic activity">
    <reaction evidence="22">
        <text>N(6)-methyl-dATP + H2O = N(6)-methyl-dAMP + diphosphate + H(+)</text>
        <dbReference type="Rhea" id="RHEA:67604"/>
        <dbReference type="ChEBI" id="CHEBI:15377"/>
        <dbReference type="ChEBI" id="CHEBI:15378"/>
        <dbReference type="ChEBI" id="CHEBI:33019"/>
        <dbReference type="ChEBI" id="CHEBI:169976"/>
        <dbReference type="ChEBI" id="CHEBI:172872"/>
    </reaction>
    <physiologicalReaction direction="left-to-right" evidence="22">
        <dbReference type="Rhea" id="RHEA:67605"/>
    </physiologicalReaction>
</comment>
<comment type="catalytic activity">
    <reaction evidence="10">
        <text>2-oxo-dATP + H2O = 2-oxo-dAMP + diphosphate + H(+)</text>
        <dbReference type="Rhea" id="RHEA:31583"/>
        <dbReference type="ChEBI" id="CHEBI:15377"/>
        <dbReference type="ChEBI" id="CHEBI:15378"/>
        <dbReference type="ChEBI" id="CHEBI:33019"/>
        <dbReference type="ChEBI" id="CHEBI:63212"/>
        <dbReference type="ChEBI" id="CHEBI:77897"/>
        <dbReference type="EC" id="3.6.1.56"/>
    </reaction>
    <physiologicalReaction direction="left-to-right" evidence="10">
        <dbReference type="Rhea" id="RHEA:31584"/>
    </physiologicalReaction>
</comment>
<evidence type="ECO:0000313" key="25">
    <source>
        <dbReference type="EMBL" id="KAJ1734445.1"/>
    </source>
</evidence>
<dbReference type="GO" id="GO:0008828">
    <property type="term" value="F:dATP diphosphatase activity"/>
    <property type="evidence" value="ECO:0007669"/>
    <property type="project" value="UniProtKB-EC"/>
</dbReference>
<evidence type="ECO:0000256" key="22">
    <source>
        <dbReference type="ARBA" id="ARBA00049032"/>
    </source>
</evidence>
<keyword evidence="6" id="KW-0378">Hydrolase</keyword>
<keyword evidence="26" id="KW-1185">Reference proteome</keyword>
<evidence type="ECO:0000256" key="2">
    <source>
        <dbReference type="ARBA" id="ARBA00004123"/>
    </source>
</evidence>
<evidence type="ECO:0000256" key="16">
    <source>
        <dbReference type="ARBA" id="ARBA00030634"/>
    </source>
</evidence>
<dbReference type="SUPFAM" id="SSF55811">
    <property type="entry name" value="Nudix"/>
    <property type="match status" value="1"/>
</dbReference>
<dbReference type="InterPro" id="IPR015797">
    <property type="entry name" value="NUDIX_hydrolase-like_dom_sf"/>
</dbReference>
<evidence type="ECO:0000256" key="10">
    <source>
        <dbReference type="ARBA" id="ARBA00024459"/>
    </source>
</evidence>
<dbReference type="GO" id="GO:0005737">
    <property type="term" value="C:cytoplasm"/>
    <property type="evidence" value="ECO:0007669"/>
    <property type="project" value="TreeGrafter"/>
</dbReference>
<dbReference type="PROSITE" id="PS00893">
    <property type="entry name" value="NUDIX_BOX"/>
    <property type="match status" value="1"/>
</dbReference>
<evidence type="ECO:0000256" key="14">
    <source>
        <dbReference type="ARBA" id="ARBA00026218"/>
    </source>
</evidence>
<dbReference type="EC" id="3.6.1.56" evidence="13"/>
<organism evidence="25 26">
    <name type="scientific">Coemansia biformis</name>
    <dbReference type="NCBI Taxonomy" id="1286918"/>
    <lineage>
        <taxon>Eukaryota</taxon>
        <taxon>Fungi</taxon>
        <taxon>Fungi incertae sedis</taxon>
        <taxon>Zoopagomycota</taxon>
        <taxon>Kickxellomycotina</taxon>
        <taxon>Kickxellomycetes</taxon>
        <taxon>Kickxellales</taxon>
        <taxon>Kickxellaceae</taxon>
        <taxon>Coemansia</taxon>
    </lineage>
</organism>
<comment type="catalytic activity">
    <reaction evidence="11">
        <text>8-oxo-dGTP + H2O = 8-oxo-dGMP + diphosphate + H(+)</text>
        <dbReference type="Rhea" id="RHEA:31575"/>
        <dbReference type="ChEBI" id="CHEBI:15377"/>
        <dbReference type="ChEBI" id="CHEBI:15378"/>
        <dbReference type="ChEBI" id="CHEBI:33019"/>
        <dbReference type="ChEBI" id="CHEBI:63224"/>
        <dbReference type="ChEBI" id="CHEBI:77896"/>
    </reaction>
    <physiologicalReaction direction="left-to-right" evidence="11">
        <dbReference type="Rhea" id="RHEA:31576"/>
    </physiologicalReaction>
</comment>
<comment type="catalytic activity">
    <reaction evidence="9">
        <text>8-oxo-dATP + H2O = 8-oxo-dAMP + diphosphate + H(+)</text>
        <dbReference type="Rhea" id="RHEA:65396"/>
        <dbReference type="ChEBI" id="CHEBI:15377"/>
        <dbReference type="ChEBI" id="CHEBI:15378"/>
        <dbReference type="ChEBI" id="CHEBI:33019"/>
        <dbReference type="ChEBI" id="CHEBI:71361"/>
        <dbReference type="ChEBI" id="CHEBI:172871"/>
    </reaction>
    <physiologicalReaction direction="left-to-right" evidence="9">
        <dbReference type="Rhea" id="RHEA:65397"/>
    </physiologicalReaction>
</comment>
<feature type="domain" description="Nudix hydrolase" evidence="24">
    <location>
        <begin position="5"/>
        <end position="135"/>
    </location>
</feature>
<dbReference type="AlphaFoldDB" id="A0A9W7YF35"/>
<reference evidence="25" key="1">
    <citation type="submission" date="2022-07" db="EMBL/GenBank/DDBJ databases">
        <title>Phylogenomic reconstructions and comparative analyses of Kickxellomycotina fungi.</title>
        <authorList>
            <person name="Reynolds N.K."/>
            <person name="Stajich J.E."/>
            <person name="Barry K."/>
            <person name="Grigoriev I.V."/>
            <person name="Crous P."/>
            <person name="Smith M.E."/>
        </authorList>
    </citation>
    <scope>NUCLEOTIDE SEQUENCE</scope>
    <source>
        <strain evidence="25">BCRC 34381</strain>
    </source>
</reference>
<sequence length="172" mass="19181">MGPHNAQLYTVVFPIEEGKGGDRRLLLGLKKRGMGVGRWNGFGGKPEPGESLDACARRELEEECGLRTRRLQYVGVLLMSGTDCPDLTIFVYTARDLEGDVAESDEMRPRWFGEGEIPYDGCHPEARLWWPGMLGGERFVARFTFGRDGGVEHDIQPADDARLAELESLARP</sequence>
<evidence type="ECO:0000256" key="9">
    <source>
        <dbReference type="ARBA" id="ARBA00024448"/>
    </source>
</evidence>
<dbReference type="InterPro" id="IPR003563">
    <property type="entry name" value="8ODP"/>
</dbReference>
<comment type="caution">
    <text evidence="25">The sequence shown here is derived from an EMBL/GenBank/DDBJ whole genome shotgun (WGS) entry which is preliminary data.</text>
</comment>
<gene>
    <name evidence="25" type="ORF">LPJ61_001070</name>
</gene>
<dbReference type="Proteomes" id="UP001143981">
    <property type="component" value="Unassembled WGS sequence"/>
</dbReference>
<comment type="subunit">
    <text evidence="4">Monomer.</text>
</comment>
<comment type="subcellular location">
    <subcellularLocation>
        <location evidence="2">Nucleus</location>
    </subcellularLocation>
</comment>
<evidence type="ECO:0000256" key="3">
    <source>
        <dbReference type="ARBA" id="ARBA00005582"/>
    </source>
</evidence>
<dbReference type="EMBL" id="JANBOI010000074">
    <property type="protein sequence ID" value="KAJ1734445.1"/>
    <property type="molecule type" value="Genomic_DNA"/>
</dbReference>
<keyword evidence="7" id="KW-0460">Magnesium</keyword>
<dbReference type="OrthoDB" id="447842at2759"/>
<comment type="catalytic activity">
    <reaction evidence="20">
        <text>N(6)-methyl-ATP + H2O = N(6)-methyl-AMP + diphosphate + H(+)</text>
        <dbReference type="Rhea" id="RHEA:67608"/>
        <dbReference type="ChEBI" id="CHEBI:15377"/>
        <dbReference type="ChEBI" id="CHEBI:15378"/>
        <dbReference type="ChEBI" id="CHEBI:33019"/>
        <dbReference type="ChEBI" id="CHEBI:144842"/>
        <dbReference type="ChEBI" id="CHEBI:172873"/>
    </reaction>
    <physiologicalReaction direction="left-to-right" evidence="20">
        <dbReference type="Rhea" id="RHEA:67609"/>
    </physiologicalReaction>
</comment>
<evidence type="ECO:0000256" key="13">
    <source>
        <dbReference type="ARBA" id="ARBA00026103"/>
    </source>
</evidence>
<evidence type="ECO:0000256" key="19">
    <source>
        <dbReference type="ARBA" id="ARBA00032071"/>
    </source>
</evidence>
<dbReference type="InterPro" id="IPR020084">
    <property type="entry name" value="NUDIX_hydrolase_CS"/>
</dbReference>